<dbReference type="Gene3D" id="2.130.10.10">
    <property type="entry name" value="YVTN repeat-like/Quinoprotein amine dehydrogenase"/>
    <property type="match status" value="1"/>
</dbReference>
<sequence length="410" mass="46154">MSFFIRGRGNTQKPNKKVKRKSAPLQNALPSKKKKSFIQDEEITSDEDEVTFKKQEVEFVEESAQEKKIRLAQQFLDELKREKENEVEDEEDVIRAVGQKLKEDVLEASGRLQQTVADEYIVPDLDSIKVSKCKAHKLSLTCLALTHDEKYIFTASKDWSIEGQKLSASGDCDGIINIWEAESLKHLRTFTKHRGAVSGLCFRKGSHTLYSCSHDRMVMIWNLDVMAFADNLGGHQDAITGIDSLYRESCITCGGRDEMVIVYVIIEEKQLRFSAFQSSIDGVKLINERTFVTYGQNGSLALWTTLKKKPHSVIPAAHGKNPENNEPFWLTSVASLVNTDVIASGSSDGFVRLWKVDHSRRKLEEMFSIPVKGVVNGLEFTPSGTHLIAAVGQEHKLGRWFTEKSAKNSL</sequence>
<name>A0A5N5SKC5_9CRUS</name>
<dbReference type="Proteomes" id="UP000326759">
    <property type="component" value="Unassembled WGS sequence"/>
</dbReference>
<dbReference type="SMART" id="SM00320">
    <property type="entry name" value="WD40"/>
    <property type="match status" value="6"/>
</dbReference>
<keyword evidence="4" id="KW-0539">Nucleus</keyword>
<feature type="non-terminal residue" evidence="8">
    <location>
        <position position="410"/>
    </location>
</feature>
<dbReference type="FunFam" id="2.130.10.10:FF:000509">
    <property type="entry name" value="U3 small nucleolar RNA-interacting protein"/>
    <property type="match status" value="1"/>
</dbReference>
<comment type="caution">
    <text evidence="8">The sequence shown here is derived from an EMBL/GenBank/DDBJ whole genome shotgun (WGS) entry which is preliminary data.</text>
</comment>
<feature type="repeat" description="WD" evidence="5">
    <location>
        <begin position="338"/>
        <end position="364"/>
    </location>
</feature>
<dbReference type="SUPFAM" id="SSF50978">
    <property type="entry name" value="WD40 repeat-like"/>
    <property type="match status" value="1"/>
</dbReference>
<evidence type="ECO:0000256" key="3">
    <source>
        <dbReference type="ARBA" id="ARBA00022737"/>
    </source>
</evidence>
<feature type="region of interest" description="Disordered" evidence="7">
    <location>
        <begin position="1"/>
        <end position="40"/>
    </location>
</feature>
<dbReference type="PROSITE" id="PS50294">
    <property type="entry name" value="WD_REPEATS_REGION"/>
    <property type="match status" value="1"/>
</dbReference>
<dbReference type="GO" id="GO:0034511">
    <property type="term" value="F:U3 snoRNA binding"/>
    <property type="evidence" value="ECO:0007669"/>
    <property type="project" value="InterPro"/>
</dbReference>
<evidence type="ECO:0000256" key="1">
    <source>
        <dbReference type="ARBA" id="ARBA00004123"/>
    </source>
</evidence>
<feature type="coiled-coil region" evidence="6">
    <location>
        <begin position="69"/>
        <end position="100"/>
    </location>
</feature>
<reference evidence="8 9" key="1">
    <citation type="journal article" date="2019" name="PLoS Biol.">
        <title>Sex chromosomes control vertical transmission of feminizing Wolbachia symbionts in an isopod.</title>
        <authorList>
            <person name="Becking T."/>
            <person name="Chebbi M.A."/>
            <person name="Giraud I."/>
            <person name="Moumen B."/>
            <person name="Laverre T."/>
            <person name="Caubet Y."/>
            <person name="Peccoud J."/>
            <person name="Gilbert C."/>
            <person name="Cordaux R."/>
        </authorList>
    </citation>
    <scope>NUCLEOTIDE SEQUENCE [LARGE SCALE GENOMIC DNA]</scope>
    <source>
        <strain evidence="8">ANa2</strain>
        <tissue evidence="8">Whole body excluding digestive tract and cuticle</tissue>
    </source>
</reference>
<evidence type="ECO:0000256" key="5">
    <source>
        <dbReference type="PROSITE-ProRule" id="PRU00221"/>
    </source>
</evidence>
<dbReference type="InterPro" id="IPR001680">
    <property type="entry name" value="WD40_rpt"/>
</dbReference>
<dbReference type="PROSITE" id="PS00678">
    <property type="entry name" value="WD_REPEATS_1"/>
    <property type="match status" value="1"/>
</dbReference>
<dbReference type="OrthoDB" id="189968at2759"/>
<evidence type="ECO:0000256" key="4">
    <source>
        <dbReference type="ARBA" id="ARBA00023242"/>
    </source>
</evidence>
<keyword evidence="2 5" id="KW-0853">WD repeat</keyword>
<proteinExistence type="predicted"/>
<dbReference type="EMBL" id="SEYY01023954">
    <property type="protein sequence ID" value="KAB7494525.1"/>
    <property type="molecule type" value="Genomic_DNA"/>
</dbReference>
<dbReference type="InterPro" id="IPR039241">
    <property type="entry name" value="Rrp9-like"/>
</dbReference>
<keyword evidence="6" id="KW-0175">Coiled coil</keyword>
<evidence type="ECO:0000256" key="7">
    <source>
        <dbReference type="SAM" id="MobiDB-lite"/>
    </source>
</evidence>
<dbReference type="Pfam" id="PF00400">
    <property type="entry name" value="WD40"/>
    <property type="match status" value="3"/>
</dbReference>
<gene>
    <name evidence="8" type="primary">Rrp9</name>
    <name evidence="8" type="ORF">Anas_02937</name>
</gene>
<evidence type="ECO:0000313" key="8">
    <source>
        <dbReference type="EMBL" id="KAB7494525.1"/>
    </source>
</evidence>
<evidence type="ECO:0000313" key="9">
    <source>
        <dbReference type="Proteomes" id="UP000326759"/>
    </source>
</evidence>
<dbReference type="PANTHER" id="PTHR19865">
    <property type="entry name" value="U3 SMALL NUCLEOLAR RNA INTERACTING PROTEIN 2"/>
    <property type="match status" value="1"/>
</dbReference>
<feature type="repeat" description="WD" evidence="5">
    <location>
        <begin position="190"/>
        <end position="224"/>
    </location>
</feature>
<dbReference type="PROSITE" id="PS50082">
    <property type="entry name" value="WD_REPEATS_2"/>
    <property type="match status" value="2"/>
</dbReference>
<dbReference type="PANTHER" id="PTHR19865:SF0">
    <property type="entry name" value="U3 SMALL NUCLEOLAR RNA-INTERACTING PROTEIN 2"/>
    <property type="match status" value="1"/>
</dbReference>
<keyword evidence="3" id="KW-0677">Repeat</keyword>
<dbReference type="InterPro" id="IPR015943">
    <property type="entry name" value="WD40/YVTN_repeat-like_dom_sf"/>
</dbReference>
<dbReference type="GO" id="GO:0032040">
    <property type="term" value="C:small-subunit processome"/>
    <property type="evidence" value="ECO:0007669"/>
    <property type="project" value="TreeGrafter"/>
</dbReference>
<evidence type="ECO:0000256" key="6">
    <source>
        <dbReference type="SAM" id="Coils"/>
    </source>
</evidence>
<keyword evidence="9" id="KW-1185">Reference proteome</keyword>
<accession>A0A5N5SKC5</accession>
<comment type="subcellular location">
    <subcellularLocation>
        <location evidence="1">Nucleus</location>
    </subcellularLocation>
</comment>
<organism evidence="8 9">
    <name type="scientific">Armadillidium nasatum</name>
    <dbReference type="NCBI Taxonomy" id="96803"/>
    <lineage>
        <taxon>Eukaryota</taxon>
        <taxon>Metazoa</taxon>
        <taxon>Ecdysozoa</taxon>
        <taxon>Arthropoda</taxon>
        <taxon>Crustacea</taxon>
        <taxon>Multicrustacea</taxon>
        <taxon>Malacostraca</taxon>
        <taxon>Eumalacostraca</taxon>
        <taxon>Peracarida</taxon>
        <taxon>Isopoda</taxon>
        <taxon>Oniscidea</taxon>
        <taxon>Crinocheta</taxon>
        <taxon>Armadillidiidae</taxon>
        <taxon>Armadillidium</taxon>
    </lineage>
</organism>
<dbReference type="InterPro" id="IPR019775">
    <property type="entry name" value="WD40_repeat_CS"/>
</dbReference>
<evidence type="ECO:0000256" key="2">
    <source>
        <dbReference type="ARBA" id="ARBA00022574"/>
    </source>
</evidence>
<protein>
    <submittedName>
        <fullName evidence="8">U3 small nucleolar RNA-interacting protein 2</fullName>
    </submittedName>
</protein>
<dbReference type="AlphaFoldDB" id="A0A5N5SKC5"/>
<dbReference type="InterPro" id="IPR036322">
    <property type="entry name" value="WD40_repeat_dom_sf"/>
</dbReference>